<keyword evidence="1" id="KW-0732">Signal</keyword>
<dbReference type="Proteomes" id="UP000663879">
    <property type="component" value="Unassembled WGS sequence"/>
</dbReference>
<evidence type="ECO:0000313" key="3">
    <source>
        <dbReference type="Proteomes" id="UP000663879"/>
    </source>
</evidence>
<proteinExistence type="predicted"/>
<accession>A0A813MCX5</accession>
<gene>
    <name evidence="2" type="ORF">OXX778_LOCUS1557</name>
</gene>
<organism evidence="2 3">
    <name type="scientific">Brachionus calyciflorus</name>
    <dbReference type="NCBI Taxonomy" id="104777"/>
    <lineage>
        <taxon>Eukaryota</taxon>
        <taxon>Metazoa</taxon>
        <taxon>Spiralia</taxon>
        <taxon>Gnathifera</taxon>
        <taxon>Rotifera</taxon>
        <taxon>Eurotatoria</taxon>
        <taxon>Monogononta</taxon>
        <taxon>Pseudotrocha</taxon>
        <taxon>Ploima</taxon>
        <taxon>Brachionidae</taxon>
        <taxon>Brachionus</taxon>
    </lineage>
</organism>
<evidence type="ECO:0000256" key="1">
    <source>
        <dbReference type="SAM" id="SignalP"/>
    </source>
</evidence>
<feature type="signal peptide" evidence="1">
    <location>
        <begin position="1"/>
        <end position="18"/>
    </location>
</feature>
<comment type="caution">
    <text evidence="2">The sequence shown here is derived from an EMBL/GenBank/DDBJ whole genome shotgun (WGS) entry which is preliminary data.</text>
</comment>
<sequence>MFLTISLCICLKLAYCNAVSYFDLYEKLDNGSIYVPSSNFRQQYFLNLTLNETKLKCLHRCSRISRCLLAFMQELNIQNRFKCEFYSNLTNRSIENFELLKTNSKTTQLIFLRKDFSFTSENFGNSSVMGNADCRRLWIQGSQIYEYLEIWYVQFIVGFRFFKFNGELTRLGSRFDSTVNFTRIDLKNKYINKINLRDSGDRVFQMQICWINQLDFTHNCTPFLGENTGEVKQLEISNLGFDSDYKKFVLSAICTVSASRTHMVYFRLS</sequence>
<evidence type="ECO:0000313" key="2">
    <source>
        <dbReference type="EMBL" id="CAF0715208.1"/>
    </source>
</evidence>
<name>A0A813MCX5_9BILA</name>
<protein>
    <submittedName>
        <fullName evidence="2">Uncharacterized protein</fullName>
    </submittedName>
</protein>
<keyword evidence="3" id="KW-1185">Reference proteome</keyword>
<reference evidence="2" key="1">
    <citation type="submission" date="2021-02" db="EMBL/GenBank/DDBJ databases">
        <authorList>
            <person name="Nowell W R."/>
        </authorList>
    </citation>
    <scope>NUCLEOTIDE SEQUENCE</scope>
    <source>
        <strain evidence="2">Ploen Becks lab</strain>
    </source>
</reference>
<dbReference type="AlphaFoldDB" id="A0A813MCX5"/>
<dbReference type="EMBL" id="CAJNOC010000103">
    <property type="protein sequence ID" value="CAF0715208.1"/>
    <property type="molecule type" value="Genomic_DNA"/>
</dbReference>
<feature type="chain" id="PRO_5033027571" evidence="1">
    <location>
        <begin position="19"/>
        <end position="269"/>
    </location>
</feature>